<keyword evidence="1" id="KW-0732">Signal</keyword>
<reference evidence="2 3" key="1">
    <citation type="journal article" date="2014" name="Proc. Natl. Acad. Sci. U.S.A.">
        <title>Functional type 2 photosynthetic reaction centers found in the rare bacterial phylum Gemmatimonadetes.</title>
        <authorList>
            <person name="Zeng Y."/>
            <person name="Feng F."/>
            <person name="Medova H."/>
            <person name="Dean J."/>
            <person name="Koblizek M."/>
        </authorList>
    </citation>
    <scope>NUCLEOTIDE SEQUENCE [LARGE SCALE GENOMIC DNA]</scope>
    <source>
        <strain evidence="2 3">AP64</strain>
    </source>
</reference>
<keyword evidence="3" id="KW-1185">Reference proteome</keyword>
<dbReference type="KEGG" id="gph:GEMMAAP_08345"/>
<dbReference type="Proteomes" id="UP000076404">
    <property type="component" value="Chromosome"/>
</dbReference>
<dbReference type="AlphaFoldDB" id="A0A143BK03"/>
<dbReference type="EMBL" id="CP011454">
    <property type="protein sequence ID" value="AMW04842.1"/>
    <property type="molecule type" value="Genomic_DNA"/>
</dbReference>
<evidence type="ECO:0000313" key="3">
    <source>
        <dbReference type="Proteomes" id="UP000076404"/>
    </source>
</evidence>
<evidence type="ECO:0000256" key="1">
    <source>
        <dbReference type="SAM" id="SignalP"/>
    </source>
</evidence>
<gene>
    <name evidence="2" type="ORF">GEMMAAP_08345</name>
</gene>
<protein>
    <recommendedName>
        <fullName evidence="4">Spore coat protein U domain-containing protein</fullName>
    </recommendedName>
</protein>
<reference evidence="2 3" key="2">
    <citation type="journal article" date="2016" name="Environ. Microbiol. Rep.">
        <title>Metagenomic evidence for the presence of phototrophic Gemmatimonadetes bacteria in diverse environments.</title>
        <authorList>
            <person name="Zeng Y."/>
            <person name="Baumbach J."/>
            <person name="Barbosa E.G."/>
            <person name="Azevedo V."/>
            <person name="Zhang C."/>
            <person name="Koblizek M."/>
        </authorList>
    </citation>
    <scope>NUCLEOTIDE SEQUENCE [LARGE SCALE GENOMIC DNA]</scope>
    <source>
        <strain evidence="2 3">AP64</strain>
    </source>
</reference>
<evidence type="ECO:0000313" key="2">
    <source>
        <dbReference type="EMBL" id="AMW04842.1"/>
    </source>
</evidence>
<feature type="signal peptide" evidence="1">
    <location>
        <begin position="1"/>
        <end position="28"/>
    </location>
</feature>
<feature type="chain" id="PRO_5007506495" description="Spore coat protein U domain-containing protein" evidence="1">
    <location>
        <begin position="29"/>
        <end position="181"/>
    </location>
</feature>
<proteinExistence type="predicted"/>
<organism evidence="2 3">
    <name type="scientific">Gemmatimonas phototrophica</name>
    <dbReference type="NCBI Taxonomy" id="1379270"/>
    <lineage>
        <taxon>Bacteria</taxon>
        <taxon>Pseudomonadati</taxon>
        <taxon>Gemmatimonadota</taxon>
        <taxon>Gemmatimonadia</taxon>
        <taxon>Gemmatimonadales</taxon>
        <taxon>Gemmatimonadaceae</taxon>
        <taxon>Gemmatimonas</taxon>
    </lineage>
</organism>
<name>A0A143BK03_9BACT</name>
<accession>A0A143BK03</accession>
<evidence type="ECO:0008006" key="4">
    <source>
        <dbReference type="Google" id="ProtNLM"/>
    </source>
</evidence>
<sequence>MKGRGEGAHRVMRLLLAVSLWVAPPVGAQSTCTQLNTASCTIAVDATVSLPHAATLTVSSPTTSVGQVTASVIQAGTQSVAGPTVTARANFAFTLQLASVESQWAYTGSFADPSKPVGDLEWRTTSLPWQPIGRSQAALVAGVLPGSTETTRTLEFRVQWRWGDTPPGYYAMPIQITLVAP</sequence>